<dbReference type="InterPro" id="IPR010970">
    <property type="entry name" value="Cys_dSase_SufS"/>
</dbReference>
<evidence type="ECO:0000256" key="2">
    <source>
        <dbReference type="ARBA" id="ARBA00010447"/>
    </source>
</evidence>
<comment type="caution">
    <text evidence="9">The sequence shown here is derived from an EMBL/GenBank/DDBJ whole genome shotgun (WGS) entry which is preliminary data.</text>
</comment>
<dbReference type="InterPro" id="IPR015421">
    <property type="entry name" value="PyrdxlP-dep_Trfase_major"/>
</dbReference>
<dbReference type="Gene3D" id="3.40.640.10">
    <property type="entry name" value="Type I PLP-dependent aspartate aminotransferase-like (Major domain)"/>
    <property type="match status" value="1"/>
</dbReference>
<evidence type="ECO:0000256" key="7">
    <source>
        <dbReference type="SAM" id="MobiDB-lite"/>
    </source>
</evidence>
<keyword evidence="10" id="KW-1185">Reference proteome</keyword>
<evidence type="ECO:0000256" key="5">
    <source>
        <dbReference type="ARBA" id="ARBA00022898"/>
    </source>
</evidence>
<dbReference type="CDD" id="cd06453">
    <property type="entry name" value="SufS_like"/>
    <property type="match status" value="1"/>
</dbReference>
<dbReference type="PANTHER" id="PTHR43586:SF8">
    <property type="entry name" value="CYSTEINE DESULFURASE 1, CHLOROPLASTIC"/>
    <property type="match status" value="1"/>
</dbReference>
<evidence type="ECO:0000256" key="1">
    <source>
        <dbReference type="ARBA" id="ARBA00001933"/>
    </source>
</evidence>
<proteinExistence type="inferred from homology"/>
<reference evidence="9 10" key="1">
    <citation type="submission" date="2019-11" db="EMBL/GenBank/DDBJ databases">
        <title>Metabolism of dissolved organic matter in forest soils.</title>
        <authorList>
            <person name="Cyle K.T."/>
            <person name="Wilhelm R.C."/>
            <person name="Martinez C.E."/>
        </authorList>
    </citation>
    <scope>NUCLEOTIDE SEQUENCE [LARGE SCALE GENOMIC DNA]</scope>
    <source>
        <strain evidence="9 10">1N</strain>
    </source>
</reference>
<dbReference type="InterPro" id="IPR015422">
    <property type="entry name" value="PyrdxlP-dep_Trfase_small"/>
</dbReference>
<dbReference type="NCBIfam" id="TIGR01979">
    <property type="entry name" value="sufS"/>
    <property type="match status" value="1"/>
</dbReference>
<organism evidence="9 10">
    <name type="scientific">Paraburkholderia solitsugae</name>
    <dbReference type="NCBI Taxonomy" id="2675748"/>
    <lineage>
        <taxon>Bacteria</taxon>
        <taxon>Pseudomonadati</taxon>
        <taxon>Pseudomonadota</taxon>
        <taxon>Betaproteobacteria</taxon>
        <taxon>Burkholderiales</taxon>
        <taxon>Burkholderiaceae</taxon>
        <taxon>Paraburkholderia</taxon>
    </lineage>
</organism>
<feature type="domain" description="Aminotransferase class V" evidence="8">
    <location>
        <begin position="309"/>
        <end position="678"/>
    </location>
</feature>
<dbReference type="Gene3D" id="3.90.1150.10">
    <property type="entry name" value="Aspartate Aminotransferase, domain 1"/>
    <property type="match status" value="1"/>
</dbReference>
<keyword evidence="4" id="KW-0808">Transferase</keyword>
<evidence type="ECO:0000313" key="9">
    <source>
        <dbReference type="EMBL" id="NPT47239.1"/>
    </source>
</evidence>
<dbReference type="PANTHER" id="PTHR43586">
    <property type="entry name" value="CYSTEINE DESULFURASE"/>
    <property type="match status" value="1"/>
</dbReference>
<feature type="region of interest" description="Disordered" evidence="7">
    <location>
        <begin position="234"/>
        <end position="280"/>
    </location>
</feature>
<evidence type="ECO:0000259" key="8">
    <source>
        <dbReference type="Pfam" id="PF00266"/>
    </source>
</evidence>
<comment type="similarity">
    <text evidence="2">Belongs to the class-V pyridoxal-phosphate-dependent aminotransferase family. Csd subfamily.</text>
</comment>
<dbReference type="NCBIfam" id="NF041166">
    <property type="entry name" value="f2_encap_cargo1"/>
    <property type="match status" value="1"/>
</dbReference>
<evidence type="ECO:0000256" key="3">
    <source>
        <dbReference type="ARBA" id="ARBA00012239"/>
    </source>
</evidence>
<dbReference type="InterPro" id="IPR000192">
    <property type="entry name" value="Aminotrans_V_dom"/>
</dbReference>
<sequence>MTTQTPTSKPMDSVLPHDVPTGPPAGLPDPATLASLANAFFSALPGNAPQVNGALGVAATLPFTAPVTSEISNPAPAGSPLAGPGGAGTGVPGAALPQGHVPGGNLLPSAPTHVLSLGNRAPALAPHATAQNGLPDSAVTVAPALDPRFGGAALGVPEELGAQRPSAGGAAPASPVSPGAASPYYFLGETGQARTSSVTSPDIVVPGWHEVSAQSFGLPGVDEPLAEQRFPYDRPAASQAAPNPTPVEPGGGSHYFLNLNDASRYPGQTPEAKDGVPHAGPSAHPPFDVNAIRRDFPILQERVNGRQLVWFDNAATTHKPQAVIDRLAYFYAHENSNIHRAAHALAGRATDAYEAARSKVQRFIGASSPDEIIFVRGTTEAINLIAKTWGVKHVGEGDEIIVSHLEHHANIVPWQQLAAQTGAKLRVIPVDDNGQVLLDKYRRLLNDRTKIVSVTQVSNALGTVVPVKEIVELAHRAGAKALVDGAQSVSHMRVDVQALDADFFVFSGHKVFGPTGIGVVYGKRAILEDMPPWQGGGNMIADVTFERTVFQPPPSRFEAGTGNIADAVGLGAAIDYVQRVGIENIARYEHDLLAYATSVLQPVPGVRLIGTARDKASVLSFVLKGYETEEVGQALNEEGIAVRSGHHCAQPILRRFGVEATVRPSLAFYNTCDEVDALVSVVRRLSSRRGLLIVNR</sequence>
<evidence type="ECO:0000313" key="10">
    <source>
        <dbReference type="Proteomes" id="UP000652198"/>
    </source>
</evidence>
<dbReference type="EMBL" id="WOEY01000159">
    <property type="protein sequence ID" value="NPT47239.1"/>
    <property type="molecule type" value="Genomic_DNA"/>
</dbReference>
<dbReference type="RefSeq" id="WP_172317799.1">
    <property type="nucleotide sequence ID" value="NZ_WOEY01000159.1"/>
</dbReference>
<protein>
    <recommendedName>
        <fullName evidence="3">cysteine desulfurase</fullName>
        <ecNumber evidence="3">2.8.1.7</ecNumber>
    </recommendedName>
</protein>
<evidence type="ECO:0000256" key="6">
    <source>
        <dbReference type="ARBA" id="ARBA00050776"/>
    </source>
</evidence>
<keyword evidence="5" id="KW-0663">Pyridoxal phosphate</keyword>
<feature type="region of interest" description="Disordered" evidence="7">
    <location>
        <begin position="1"/>
        <end position="26"/>
    </location>
</feature>
<comment type="cofactor">
    <cofactor evidence="1">
        <name>pyridoxal 5'-phosphate</name>
        <dbReference type="ChEBI" id="CHEBI:597326"/>
    </cofactor>
</comment>
<dbReference type="Proteomes" id="UP000652198">
    <property type="component" value="Unassembled WGS sequence"/>
</dbReference>
<accession>A0ABX2C2M4</accession>
<gene>
    <name evidence="9" type="primary">sufS</name>
    <name evidence="9" type="ORF">GNZ12_39330</name>
</gene>
<dbReference type="Pfam" id="PF00266">
    <property type="entry name" value="Aminotran_5"/>
    <property type="match status" value="1"/>
</dbReference>
<feature type="compositionally biased region" description="Polar residues" evidence="7">
    <location>
        <begin position="1"/>
        <end position="10"/>
    </location>
</feature>
<feature type="region of interest" description="Disordered" evidence="7">
    <location>
        <begin position="75"/>
        <end position="107"/>
    </location>
</feature>
<dbReference type="SUPFAM" id="SSF53383">
    <property type="entry name" value="PLP-dependent transferases"/>
    <property type="match status" value="1"/>
</dbReference>
<name>A0ABX2C2M4_9BURK</name>
<dbReference type="EC" id="2.8.1.7" evidence="3"/>
<dbReference type="InterPro" id="IPR015424">
    <property type="entry name" value="PyrdxlP-dep_Trfase"/>
</dbReference>
<comment type="catalytic activity">
    <reaction evidence="6">
        <text>(sulfur carrier)-H + L-cysteine = (sulfur carrier)-SH + L-alanine</text>
        <dbReference type="Rhea" id="RHEA:43892"/>
        <dbReference type="Rhea" id="RHEA-COMP:14737"/>
        <dbReference type="Rhea" id="RHEA-COMP:14739"/>
        <dbReference type="ChEBI" id="CHEBI:29917"/>
        <dbReference type="ChEBI" id="CHEBI:35235"/>
        <dbReference type="ChEBI" id="CHEBI:57972"/>
        <dbReference type="ChEBI" id="CHEBI:64428"/>
        <dbReference type="EC" id="2.8.1.7"/>
    </reaction>
</comment>
<evidence type="ECO:0000256" key="4">
    <source>
        <dbReference type="ARBA" id="ARBA00022679"/>
    </source>
</evidence>